<dbReference type="Pfam" id="PF07110">
    <property type="entry name" value="EthD"/>
    <property type="match status" value="1"/>
</dbReference>
<dbReference type="SUPFAM" id="SSF54909">
    <property type="entry name" value="Dimeric alpha+beta barrel"/>
    <property type="match status" value="1"/>
</dbReference>
<dbReference type="Proteomes" id="UP000306575">
    <property type="component" value="Unassembled WGS sequence"/>
</dbReference>
<dbReference type="PANTHER" id="PTHR40260">
    <property type="entry name" value="BLR8190 PROTEIN"/>
    <property type="match status" value="1"/>
</dbReference>
<dbReference type="Gene3D" id="3.30.70.100">
    <property type="match status" value="1"/>
</dbReference>
<dbReference type="InterPro" id="IPR009799">
    <property type="entry name" value="EthD_dom"/>
</dbReference>
<dbReference type="InterPro" id="IPR011008">
    <property type="entry name" value="Dimeric_a/b-barrel"/>
</dbReference>
<dbReference type="OrthoDB" id="5343971at2"/>
<proteinExistence type="predicted"/>
<reference evidence="2 3" key="1">
    <citation type="submission" date="2019-04" db="EMBL/GenBank/DDBJ databases">
        <title>Genome sequence of Pelagicola litoralis CL-ES2.</title>
        <authorList>
            <person name="Cao J."/>
        </authorList>
    </citation>
    <scope>NUCLEOTIDE SEQUENCE [LARGE SCALE GENOMIC DNA]</scope>
    <source>
        <strain evidence="2 3">CL-ES2</strain>
    </source>
</reference>
<accession>A0A4U7N443</accession>
<organism evidence="2 3">
    <name type="scientific">Shimia litoralis</name>
    <dbReference type="NCBI Taxonomy" id="420403"/>
    <lineage>
        <taxon>Bacteria</taxon>
        <taxon>Pseudomonadati</taxon>
        <taxon>Pseudomonadota</taxon>
        <taxon>Alphaproteobacteria</taxon>
        <taxon>Rhodobacterales</taxon>
        <taxon>Roseobacteraceae</taxon>
    </lineage>
</organism>
<dbReference type="PANTHER" id="PTHR40260:SF2">
    <property type="entry name" value="BLR8190 PROTEIN"/>
    <property type="match status" value="1"/>
</dbReference>
<comment type="caution">
    <text evidence="2">The sequence shown here is derived from an EMBL/GenBank/DDBJ whole genome shotgun (WGS) entry which is preliminary data.</text>
</comment>
<name>A0A4U7N443_9RHOB</name>
<dbReference type="EMBL" id="SULI01000011">
    <property type="protein sequence ID" value="TKZ20552.1"/>
    <property type="molecule type" value="Genomic_DNA"/>
</dbReference>
<dbReference type="AlphaFoldDB" id="A0A4U7N443"/>
<feature type="domain" description="EthD" evidence="1">
    <location>
        <begin position="19"/>
        <end position="90"/>
    </location>
</feature>
<gene>
    <name evidence="2" type="ORF">FAP39_10745</name>
</gene>
<protein>
    <submittedName>
        <fullName evidence="2">EthD family reductase</fullName>
    </submittedName>
</protein>
<evidence type="ECO:0000313" key="3">
    <source>
        <dbReference type="Proteomes" id="UP000306575"/>
    </source>
</evidence>
<sequence>MAVSLQVIYPISDDTHFDYDYYTTTHMALVGQHMGDHIQSTLVTKGLAGGPDTPPAFYVVATMVFADQAAMGEAMGKAGPVMADIPNFTNSRPHTLVGDVIA</sequence>
<keyword evidence="3" id="KW-1185">Reference proteome</keyword>
<evidence type="ECO:0000259" key="1">
    <source>
        <dbReference type="Pfam" id="PF07110"/>
    </source>
</evidence>
<dbReference type="GO" id="GO:0016491">
    <property type="term" value="F:oxidoreductase activity"/>
    <property type="evidence" value="ECO:0007669"/>
    <property type="project" value="InterPro"/>
</dbReference>
<dbReference type="RefSeq" id="WP_138016396.1">
    <property type="nucleotide sequence ID" value="NZ_SULI01000011.1"/>
</dbReference>
<evidence type="ECO:0000313" key="2">
    <source>
        <dbReference type="EMBL" id="TKZ20552.1"/>
    </source>
</evidence>
<dbReference type="NCBIfam" id="TIGR02118">
    <property type="entry name" value="EthD family reductase"/>
    <property type="match status" value="1"/>
</dbReference>